<keyword evidence="2" id="KW-1185">Reference proteome</keyword>
<dbReference type="EMBL" id="BSEL01000007">
    <property type="protein sequence ID" value="GLJ69872.1"/>
    <property type="molecule type" value="Genomic_DNA"/>
</dbReference>
<reference evidence="1" key="1">
    <citation type="journal article" date="2014" name="Int. J. Syst. Evol. Microbiol.">
        <title>Complete genome of a new Firmicutes species belonging to the dominant human colonic microbiota ('Ruminococcus bicirculans') reveals two chromosomes and a selective capacity to utilize plant glucans.</title>
        <authorList>
            <consortium name="NISC Comparative Sequencing Program"/>
            <person name="Wegmann U."/>
            <person name="Louis P."/>
            <person name="Goesmann A."/>
            <person name="Henrissat B."/>
            <person name="Duncan S.H."/>
            <person name="Flint H.J."/>
        </authorList>
    </citation>
    <scope>NUCLEOTIDE SEQUENCE</scope>
    <source>
        <strain evidence="1">VKM Ac-1246</strain>
    </source>
</reference>
<dbReference type="RefSeq" id="WP_189118288.1">
    <property type="nucleotide sequence ID" value="NZ_BMRK01000006.1"/>
</dbReference>
<dbReference type="InterPro" id="IPR025329">
    <property type="entry name" value="DUF4235"/>
</dbReference>
<organism evidence="1 2">
    <name type="scientific">Nocardioides luteus</name>
    <dbReference type="NCBI Taxonomy" id="1844"/>
    <lineage>
        <taxon>Bacteria</taxon>
        <taxon>Bacillati</taxon>
        <taxon>Actinomycetota</taxon>
        <taxon>Actinomycetes</taxon>
        <taxon>Propionibacteriales</taxon>
        <taxon>Nocardioidaceae</taxon>
        <taxon>Nocardioides</taxon>
    </lineage>
</organism>
<dbReference type="Pfam" id="PF14019">
    <property type="entry name" value="DUF4235"/>
    <property type="match status" value="1"/>
</dbReference>
<evidence type="ECO:0000313" key="2">
    <source>
        <dbReference type="Proteomes" id="UP001142292"/>
    </source>
</evidence>
<accession>A0ABQ5T2C0</accession>
<comment type="caution">
    <text evidence="1">The sequence shown here is derived from an EMBL/GenBank/DDBJ whole genome shotgun (WGS) entry which is preliminary data.</text>
</comment>
<gene>
    <name evidence="1" type="ORF">GCM10017579_39080</name>
</gene>
<sequence length="98" mass="10664">MQTEKKSSKSAQMMYKPVGIASSLVAAFTAQQVFKMVWKHATPGENADAPKPLESEYGWREVLVAAAVQGAVFYLVKAVVSRGGAQAYQKWTGDWPGN</sequence>
<evidence type="ECO:0000313" key="1">
    <source>
        <dbReference type="EMBL" id="GLJ69872.1"/>
    </source>
</evidence>
<reference evidence="1" key="2">
    <citation type="submission" date="2023-01" db="EMBL/GenBank/DDBJ databases">
        <authorList>
            <person name="Sun Q."/>
            <person name="Evtushenko L."/>
        </authorList>
    </citation>
    <scope>NUCLEOTIDE SEQUENCE</scope>
    <source>
        <strain evidence="1">VKM Ac-1246</strain>
    </source>
</reference>
<protein>
    <submittedName>
        <fullName evidence="1">Membrane protein</fullName>
    </submittedName>
</protein>
<name>A0ABQ5T2C0_9ACTN</name>
<dbReference type="Proteomes" id="UP001142292">
    <property type="component" value="Unassembled WGS sequence"/>
</dbReference>
<proteinExistence type="predicted"/>